<evidence type="ECO:0000313" key="1">
    <source>
        <dbReference type="EMBL" id="OHT11345.1"/>
    </source>
</evidence>
<sequence>MISIITVFLLNSCAENIVVSKSGIVDYVAPLAYEQCDSKTAVIGEGIILIGAQAFTGCSNLHTVTFPSTLEIIKNSAFILCTSLVSVVIPEGVTTIENSAFRACTALVSISLPSTLVDIGTVVFQDGVDKLTSIQFPNGNPIFSTAYNMIYTNTTLVMCSNAVTQITWWPDVTILKSHCFVYCKLIGSITFPSTLTTLESRSLYFMSSLISFELGESIISFSENTIENCLNLQAIYVASNNPNYQSSDGVLFTKNLEELYFYPISKPGTTYTIPANTKTISKIAFSNVVELERFEVSSGNTVFTASNGVLYSQDMKTLYRVAPKVSSFTIPNGIVTLAAGAFYTCMITQISFPSSVENIESSVFYYTQINTHITIPETVKNIGALAFFSNILVPSISVNCKLTVLESGIFLSCREMTTITLPNTIVKISSEAFYNCIKLVNINIPSSLIHIGDNAFYFCVSLPNIVFPETLLSIGASAFESCIAFTSLTIPASVKYIPALAFSTCTNTKIVTFESCNTEYHSSAFYSIPDFSQPICVSSKTFTASISIKPVIRSILLLYTFFLDG</sequence>
<dbReference type="SUPFAM" id="SSF52058">
    <property type="entry name" value="L domain-like"/>
    <property type="match status" value="2"/>
</dbReference>
<dbReference type="Proteomes" id="UP000179807">
    <property type="component" value="Unassembled WGS sequence"/>
</dbReference>
<dbReference type="AlphaFoldDB" id="A0A1J4KJ27"/>
<dbReference type="OrthoDB" id="2015831at2759"/>
<dbReference type="VEuPathDB" id="TrichDB:TRFO_19223"/>
<gene>
    <name evidence="1" type="ORF">TRFO_19223</name>
</gene>
<proteinExistence type="predicted"/>
<dbReference type="InterPro" id="IPR026906">
    <property type="entry name" value="LRR_5"/>
</dbReference>
<accession>A0A1J4KJ27</accession>
<dbReference type="Gene3D" id="3.80.10.10">
    <property type="entry name" value="Ribonuclease Inhibitor"/>
    <property type="match status" value="5"/>
</dbReference>
<dbReference type="RefSeq" id="XP_068364481.1">
    <property type="nucleotide sequence ID" value="XM_068500667.1"/>
</dbReference>
<organism evidence="1 2">
    <name type="scientific">Tritrichomonas foetus</name>
    <dbReference type="NCBI Taxonomy" id="1144522"/>
    <lineage>
        <taxon>Eukaryota</taxon>
        <taxon>Metamonada</taxon>
        <taxon>Parabasalia</taxon>
        <taxon>Tritrichomonadida</taxon>
        <taxon>Tritrichomonadidae</taxon>
        <taxon>Tritrichomonas</taxon>
    </lineage>
</organism>
<reference evidence="1" key="1">
    <citation type="submission" date="2016-10" db="EMBL/GenBank/DDBJ databases">
        <authorList>
            <person name="Benchimol M."/>
            <person name="Almeida L.G."/>
            <person name="Vasconcelos A.T."/>
            <person name="Perreira-Neves A."/>
            <person name="Rosa I.A."/>
            <person name="Tasca T."/>
            <person name="Bogo M.R."/>
            <person name="de Souza W."/>
        </authorList>
    </citation>
    <scope>NUCLEOTIDE SEQUENCE [LARGE SCALE GENOMIC DNA]</scope>
    <source>
        <strain evidence="1">K</strain>
    </source>
</reference>
<dbReference type="EMBL" id="MLAK01000590">
    <property type="protein sequence ID" value="OHT11345.1"/>
    <property type="molecule type" value="Genomic_DNA"/>
</dbReference>
<dbReference type="InterPro" id="IPR053139">
    <property type="entry name" value="Surface_bspA-like"/>
</dbReference>
<keyword evidence="2" id="KW-1185">Reference proteome</keyword>
<dbReference type="PANTHER" id="PTHR45661">
    <property type="entry name" value="SURFACE ANTIGEN"/>
    <property type="match status" value="1"/>
</dbReference>
<evidence type="ECO:0000313" key="2">
    <source>
        <dbReference type="Proteomes" id="UP000179807"/>
    </source>
</evidence>
<name>A0A1J4KJ27_9EUKA</name>
<dbReference type="PANTHER" id="PTHR45661:SF3">
    <property type="entry name" value="IG-LIKE DOMAIN-CONTAINING PROTEIN"/>
    <property type="match status" value="1"/>
</dbReference>
<dbReference type="GeneID" id="94835371"/>
<comment type="caution">
    <text evidence="1">The sequence shown here is derived from an EMBL/GenBank/DDBJ whole genome shotgun (WGS) entry which is preliminary data.</text>
</comment>
<dbReference type="Pfam" id="PF13306">
    <property type="entry name" value="LRR_5"/>
    <property type="match status" value="4"/>
</dbReference>
<evidence type="ECO:0008006" key="3">
    <source>
        <dbReference type="Google" id="ProtNLM"/>
    </source>
</evidence>
<dbReference type="InterPro" id="IPR032675">
    <property type="entry name" value="LRR_dom_sf"/>
</dbReference>
<protein>
    <recommendedName>
        <fullName evidence="3">Surface antigen BspA-like</fullName>
    </recommendedName>
</protein>